<dbReference type="AlphaFoldDB" id="A0A090QR07"/>
<comment type="caution">
    <text evidence="1">The sequence shown here is derived from an EMBL/GenBank/DDBJ whole genome shotgun (WGS) entry which is preliminary data.</text>
</comment>
<evidence type="ECO:0000313" key="1">
    <source>
        <dbReference type="EMBL" id="GAL04259.1"/>
    </source>
</evidence>
<dbReference type="EMBL" id="BBMN01000003">
    <property type="protein sequence ID" value="GAL04259.1"/>
    <property type="molecule type" value="Genomic_DNA"/>
</dbReference>
<dbReference type="Proteomes" id="UP000029227">
    <property type="component" value="Unassembled WGS sequence"/>
</dbReference>
<proteinExistence type="predicted"/>
<evidence type="ECO:0000313" key="2">
    <source>
        <dbReference type="Proteomes" id="UP000029227"/>
    </source>
</evidence>
<sequence length="85" mass="8970">MFDWMVQGGAMTDSQLVQNELSAMLLAARNNLASLNNALQMRLFQGGVVAPQTASPCLTPAADAANDVKEMEGCRHVCSACVAIT</sequence>
<organism evidence="1 2">
    <name type="scientific">Photobacterium aphoticum</name>
    <dbReference type="NCBI Taxonomy" id="754436"/>
    <lineage>
        <taxon>Bacteria</taxon>
        <taxon>Pseudomonadati</taxon>
        <taxon>Pseudomonadota</taxon>
        <taxon>Gammaproteobacteria</taxon>
        <taxon>Vibrionales</taxon>
        <taxon>Vibrionaceae</taxon>
        <taxon>Photobacterium</taxon>
    </lineage>
</organism>
<gene>
    <name evidence="1" type="ORF">JCM19237_2410</name>
</gene>
<reference evidence="1 2" key="1">
    <citation type="journal article" date="2014" name="Genome Announc.">
        <title>Draft Genome Sequences of Two Vibrionaceae Species, Vibrio ponticus C121 and Photobacterium aphoticum C119, Isolated as Coral Reef Microbiota.</title>
        <authorList>
            <person name="Al-saari N."/>
            <person name="Meirelles P.M."/>
            <person name="Mino S."/>
            <person name="Suda W."/>
            <person name="Oshima K."/>
            <person name="Hattori M."/>
            <person name="Ohkuma M."/>
            <person name="Thompson F.L."/>
            <person name="Gomez-Gil B."/>
            <person name="Sawabe T."/>
            <person name="Sawabe T."/>
        </authorList>
    </citation>
    <scope>NUCLEOTIDE SEQUENCE [LARGE SCALE GENOMIC DNA]</scope>
    <source>
        <strain evidence="1 2">JCM 19237</strain>
    </source>
</reference>
<name>A0A090QR07_9GAMM</name>
<accession>A0A090QR07</accession>
<dbReference type="STRING" id="754436.JCM19237_2410"/>
<protein>
    <submittedName>
        <fullName evidence="1">Uncharacterized protein</fullName>
    </submittedName>
</protein>